<evidence type="ECO:0000256" key="6">
    <source>
        <dbReference type="ARBA" id="ARBA00023136"/>
    </source>
</evidence>
<dbReference type="PANTHER" id="PTHR30462">
    <property type="entry name" value="INTERMEMBRANE TRANSPORT PROTEIN PQIB-RELATED"/>
    <property type="match status" value="1"/>
</dbReference>
<dbReference type="PANTHER" id="PTHR30462:SF3">
    <property type="entry name" value="INTERMEMBRANE TRANSPORT PROTEIN PQIA"/>
    <property type="match status" value="1"/>
</dbReference>
<feature type="region of interest" description="Disordered" evidence="7">
    <location>
        <begin position="206"/>
        <end position="228"/>
    </location>
</feature>
<evidence type="ECO:0000313" key="9">
    <source>
        <dbReference type="EMBL" id="SHI32854.1"/>
    </source>
</evidence>
<organism evidence="9 10">
    <name type="scientific">Wenxinia saemankumensis</name>
    <dbReference type="NCBI Taxonomy" id="1447782"/>
    <lineage>
        <taxon>Bacteria</taxon>
        <taxon>Pseudomonadati</taxon>
        <taxon>Pseudomonadota</taxon>
        <taxon>Alphaproteobacteria</taxon>
        <taxon>Rhodobacterales</taxon>
        <taxon>Roseobacteraceae</taxon>
        <taxon>Wenxinia</taxon>
    </lineage>
</organism>
<evidence type="ECO:0000256" key="5">
    <source>
        <dbReference type="ARBA" id="ARBA00022989"/>
    </source>
</evidence>
<accession>A0A1M6A8I9</accession>
<dbReference type="Pfam" id="PF04403">
    <property type="entry name" value="PqiA"/>
    <property type="match status" value="1"/>
</dbReference>
<evidence type="ECO:0000256" key="3">
    <source>
        <dbReference type="ARBA" id="ARBA00022519"/>
    </source>
</evidence>
<proteinExistence type="predicted"/>
<dbReference type="GO" id="GO:0005886">
    <property type="term" value="C:plasma membrane"/>
    <property type="evidence" value="ECO:0007669"/>
    <property type="project" value="UniProtKB-SubCell"/>
</dbReference>
<evidence type="ECO:0000256" key="2">
    <source>
        <dbReference type="ARBA" id="ARBA00022475"/>
    </source>
</evidence>
<feature type="transmembrane region" description="Helical" evidence="8">
    <location>
        <begin position="174"/>
        <end position="193"/>
    </location>
</feature>
<keyword evidence="2" id="KW-1003">Cell membrane</keyword>
<dbReference type="OrthoDB" id="9800207at2"/>
<keyword evidence="5 8" id="KW-1133">Transmembrane helix</keyword>
<dbReference type="Proteomes" id="UP000184292">
    <property type="component" value="Unassembled WGS sequence"/>
</dbReference>
<feature type="transmembrane region" description="Helical" evidence="8">
    <location>
        <begin position="97"/>
        <end position="123"/>
    </location>
</feature>
<comment type="subcellular location">
    <subcellularLocation>
        <location evidence="1">Cell inner membrane</location>
    </subcellularLocation>
</comment>
<dbReference type="EMBL" id="FQYO01000001">
    <property type="protein sequence ID" value="SHI32854.1"/>
    <property type="molecule type" value="Genomic_DNA"/>
</dbReference>
<evidence type="ECO:0000256" key="4">
    <source>
        <dbReference type="ARBA" id="ARBA00022692"/>
    </source>
</evidence>
<dbReference type="RefSeq" id="WP_073325891.1">
    <property type="nucleotide sequence ID" value="NZ_FQYO01000001.1"/>
</dbReference>
<feature type="transmembrane region" description="Helical" evidence="8">
    <location>
        <begin position="50"/>
        <end position="69"/>
    </location>
</feature>
<name>A0A1M6A8I9_9RHOB</name>
<evidence type="ECO:0000256" key="1">
    <source>
        <dbReference type="ARBA" id="ARBA00004533"/>
    </source>
</evidence>
<dbReference type="STRING" id="1447782.SAMN05444417_0297"/>
<protein>
    <submittedName>
        <fullName evidence="9">Paraquat-inducible protein A</fullName>
    </submittedName>
</protein>
<keyword evidence="6 8" id="KW-0472">Membrane</keyword>
<sequence>MSGEEALTARDAGLVACRRCTRVWPRGRERCGRCGARLVSRDPGSLSRVWAWWVAGLMAYVPANIYPMLITDTLVSRSEATIVGGAIELIQHDALGIAIIILIASVGIPIGKFVAVAYLALSVQNPARLNAHRRHHLLEVVEYIGRWSMIDVFVVAILSALVQLSVVARIDPGPAALAFALSVVFTMLAAQAFDPRLIWDRIEADAEADGPEGRSADEAGPTPRGEQA</sequence>
<evidence type="ECO:0000313" key="10">
    <source>
        <dbReference type="Proteomes" id="UP000184292"/>
    </source>
</evidence>
<evidence type="ECO:0000256" key="7">
    <source>
        <dbReference type="SAM" id="MobiDB-lite"/>
    </source>
</evidence>
<evidence type="ECO:0000256" key="8">
    <source>
        <dbReference type="SAM" id="Phobius"/>
    </source>
</evidence>
<dbReference type="InterPro" id="IPR051800">
    <property type="entry name" value="PqiA-PqiB_transport"/>
</dbReference>
<keyword evidence="3" id="KW-0997">Cell inner membrane</keyword>
<gene>
    <name evidence="9" type="ORF">SAMN05444417_0297</name>
</gene>
<dbReference type="InterPro" id="IPR007498">
    <property type="entry name" value="PqiA-like"/>
</dbReference>
<keyword evidence="4 8" id="KW-0812">Transmembrane</keyword>
<dbReference type="AlphaFoldDB" id="A0A1M6A8I9"/>
<keyword evidence="10" id="KW-1185">Reference proteome</keyword>
<reference evidence="9 10" key="1">
    <citation type="submission" date="2016-11" db="EMBL/GenBank/DDBJ databases">
        <authorList>
            <person name="Jaros S."/>
            <person name="Januszkiewicz K."/>
            <person name="Wedrychowicz H."/>
        </authorList>
    </citation>
    <scope>NUCLEOTIDE SEQUENCE [LARGE SCALE GENOMIC DNA]</scope>
    <source>
        <strain evidence="9 10">DSM 100565</strain>
    </source>
</reference>
<feature type="transmembrane region" description="Helical" evidence="8">
    <location>
        <begin position="144"/>
        <end position="168"/>
    </location>
</feature>